<feature type="compositionally biased region" description="Basic and acidic residues" evidence="1">
    <location>
        <begin position="308"/>
        <end position="328"/>
    </location>
</feature>
<dbReference type="Pfam" id="PF02720">
    <property type="entry name" value="DUF222"/>
    <property type="match status" value="2"/>
</dbReference>
<dbReference type="Gene3D" id="1.10.30.50">
    <property type="match status" value="1"/>
</dbReference>
<protein>
    <recommendedName>
        <fullName evidence="2">HNH nuclease domain-containing protein</fullName>
    </recommendedName>
</protein>
<gene>
    <name evidence="3" type="ORF">N864_04125</name>
</gene>
<sequence>MGLDYRPVRAAELSDEAMEDLPGLAARLASIANELRAITERYPVFWLPAAGVGDAIEQAEAVRQQAHALTAVLASTVVRHGYGEADGVSRNDWVTAHAPTLAGGAGTAATAVGAALTEPRWQPLAHKVRSGAATVEQAAAIVRFYNDVVRVADREHLEAVVDSMVETVDVLGLKELRRLVAHARAALKPPKDVADEDARTRAGRSLTRVGRSAGMVEYRLRLDPEAAAVLDAALDPLSRPRPDLDWDGFPCDCDLHREQHAHAGGGTSGPCGPAGPRRDRSSADDCTERSGGTAGTGRRQLSEDDIGDPAKDPHADCGLKTGRDPRAAATRRADALLELLERAVGNPEGSPRTPRTQLIITMSLESLLEQVRGAGVAGNDEVLSAETVRRLACEASIIPTMLGGPSQPLDVGHAERFFTPAQRRALAIRDKGCSIAGCTVPPQWCHAHHAVPWYLGGSTDLSNGVLLCGRHHTVVHALGLTPEILPDQVIWHLPHGFGHR</sequence>
<dbReference type="InterPro" id="IPR003870">
    <property type="entry name" value="DUF222"/>
</dbReference>
<dbReference type="AlphaFoldDB" id="W9GRQ1"/>
<keyword evidence="4" id="KW-1185">Reference proteome</keyword>
<dbReference type="PATRIC" id="fig|584657.3.peg.499"/>
<dbReference type="Proteomes" id="UP000019494">
    <property type="component" value="Unassembled WGS sequence"/>
</dbReference>
<dbReference type="SMART" id="SM00507">
    <property type="entry name" value="HNHc"/>
    <property type="match status" value="1"/>
</dbReference>
<evidence type="ECO:0000313" key="4">
    <source>
        <dbReference type="Proteomes" id="UP000019494"/>
    </source>
</evidence>
<evidence type="ECO:0000256" key="1">
    <source>
        <dbReference type="SAM" id="MobiDB-lite"/>
    </source>
</evidence>
<proteinExistence type="predicted"/>
<comment type="caution">
    <text evidence="3">The sequence shown here is derived from an EMBL/GenBank/DDBJ whole genome shotgun (WGS) entry which is preliminary data.</text>
</comment>
<feature type="domain" description="HNH nuclease" evidence="2">
    <location>
        <begin position="421"/>
        <end position="473"/>
    </location>
</feature>
<dbReference type="EMBL" id="AWQS01000010">
    <property type="protein sequence ID" value="EWT07488.1"/>
    <property type="molecule type" value="Genomic_DNA"/>
</dbReference>
<reference evidence="4" key="1">
    <citation type="submission" date="2013-08" db="EMBL/GenBank/DDBJ databases">
        <title>Intrasporangium oryzae NRRL B-24470.</title>
        <authorList>
            <person name="Liu H."/>
            <person name="Wang G."/>
        </authorList>
    </citation>
    <scope>NUCLEOTIDE SEQUENCE [LARGE SCALE GENOMIC DNA]</scope>
    <source>
        <strain evidence="4">Q5-1</strain>
    </source>
</reference>
<organism evidence="3 4">
    <name type="scientific">Intrasporangium chromatireducens Q5-1</name>
    <dbReference type="NCBI Taxonomy" id="584657"/>
    <lineage>
        <taxon>Bacteria</taxon>
        <taxon>Bacillati</taxon>
        <taxon>Actinomycetota</taxon>
        <taxon>Actinomycetes</taxon>
        <taxon>Micrococcales</taxon>
        <taxon>Intrasporangiaceae</taxon>
        <taxon>Intrasporangium</taxon>
    </lineage>
</organism>
<feature type="compositionally biased region" description="Basic and acidic residues" evidence="1">
    <location>
        <begin position="276"/>
        <end position="288"/>
    </location>
</feature>
<accession>W9GRQ1</accession>
<name>W9GRQ1_9MICO</name>
<feature type="region of interest" description="Disordered" evidence="1">
    <location>
        <begin position="261"/>
        <end position="328"/>
    </location>
</feature>
<evidence type="ECO:0000259" key="2">
    <source>
        <dbReference type="SMART" id="SM00507"/>
    </source>
</evidence>
<dbReference type="InterPro" id="IPR003615">
    <property type="entry name" value="HNH_nuc"/>
</dbReference>
<dbReference type="CDD" id="cd00085">
    <property type="entry name" value="HNHc"/>
    <property type="match status" value="1"/>
</dbReference>
<evidence type="ECO:0000313" key="3">
    <source>
        <dbReference type="EMBL" id="EWT07488.1"/>
    </source>
</evidence>